<dbReference type="InterPro" id="IPR049381">
    <property type="entry name" value="UbiD-like_C"/>
</dbReference>
<feature type="domain" description="3-octaprenyl-4-hydroxybenzoate carboxy-lyase-like N-terminal" evidence="3">
    <location>
        <begin position="21"/>
        <end position="94"/>
    </location>
</feature>
<name>Q1IW50_DEIGD</name>
<evidence type="ECO:0000256" key="1">
    <source>
        <dbReference type="ARBA" id="ARBA00010021"/>
    </source>
</evidence>
<organism evidence="5 6">
    <name type="scientific">Deinococcus geothermalis (strain DSM 11300 / CIP 105573 / AG-3a)</name>
    <dbReference type="NCBI Taxonomy" id="319795"/>
    <lineage>
        <taxon>Bacteria</taxon>
        <taxon>Thermotogati</taxon>
        <taxon>Deinococcota</taxon>
        <taxon>Deinococci</taxon>
        <taxon>Deinococcales</taxon>
        <taxon>Deinococcaceae</taxon>
        <taxon>Deinococcus</taxon>
    </lineage>
</organism>
<dbReference type="STRING" id="319795.Dgeo_2240"/>
<evidence type="ECO:0000313" key="5">
    <source>
        <dbReference type="EMBL" id="ABF46534.1"/>
    </source>
</evidence>
<dbReference type="PANTHER" id="PTHR30108:SF17">
    <property type="entry name" value="FERULIC ACID DECARBOXYLASE 1"/>
    <property type="match status" value="1"/>
</dbReference>
<comment type="similarity">
    <text evidence="1">Belongs to the UbiD family.</text>
</comment>
<evidence type="ECO:0000259" key="2">
    <source>
        <dbReference type="Pfam" id="PF01977"/>
    </source>
</evidence>
<dbReference type="KEGG" id="dge:Dgeo_2240"/>
<feature type="domain" description="3-octaprenyl-4-hydroxybenzoate carboxy-lyase-like C-terminal" evidence="4">
    <location>
        <begin position="513"/>
        <end position="572"/>
    </location>
</feature>
<proteinExistence type="inferred from homology"/>
<dbReference type="RefSeq" id="WP_011531355.1">
    <property type="nucleotide sequence ID" value="NC_008025.1"/>
</dbReference>
<dbReference type="PANTHER" id="PTHR30108">
    <property type="entry name" value="3-OCTAPRENYL-4-HYDROXYBENZOATE CARBOXY-LYASE-RELATED"/>
    <property type="match status" value="1"/>
</dbReference>
<dbReference type="AlphaFoldDB" id="Q1IW50"/>
<dbReference type="SUPFAM" id="SSF50475">
    <property type="entry name" value="FMN-binding split barrel"/>
    <property type="match status" value="1"/>
</dbReference>
<dbReference type="GO" id="GO:0005829">
    <property type="term" value="C:cytosol"/>
    <property type="evidence" value="ECO:0007669"/>
    <property type="project" value="TreeGrafter"/>
</dbReference>
<dbReference type="Gene3D" id="1.20.5.570">
    <property type="entry name" value="Single helix bin"/>
    <property type="match status" value="1"/>
</dbReference>
<evidence type="ECO:0000259" key="3">
    <source>
        <dbReference type="Pfam" id="PF20695"/>
    </source>
</evidence>
<dbReference type="GO" id="GO:0006744">
    <property type="term" value="P:ubiquinone biosynthetic process"/>
    <property type="evidence" value="ECO:0007669"/>
    <property type="project" value="TreeGrafter"/>
</dbReference>
<accession>Q1IW50</accession>
<feature type="domain" description="3-octaprenyl-4-hydroxybenzoate carboxy-lyase-like C-terminal" evidence="4">
    <location>
        <begin position="336"/>
        <end position="458"/>
    </location>
</feature>
<dbReference type="NCBIfam" id="TIGR00148">
    <property type="entry name" value="UbiD family decarboxylase"/>
    <property type="match status" value="1"/>
</dbReference>
<dbReference type="InterPro" id="IPR049383">
    <property type="entry name" value="UbiD-like_N"/>
</dbReference>
<dbReference type="InterPro" id="IPR022390">
    <property type="entry name" value="HBDC"/>
</dbReference>
<dbReference type="FunFam" id="3.40.1670.10:FF:000003">
    <property type="entry name" value="Phenolic acid decarboxylase"/>
    <property type="match status" value="1"/>
</dbReference>
<feature type="domain" description="3-octaprenyl-4-hydroxybenzoate carboxy-lyase-like Rift-related" evidence="2">
    <location>
        <begin position="129"/>
        <end position="330"/>
    </location>
</feature>
<keyword evidence="6" id="KW-1185">Reference proteome</keyword>
<dbReference type="SUPFAM" id="SSF143968">
    <property type="entry name" value="UbiD C-terminal domain-like"/>
    <property type="match status" value="2"/>
</dbReference>
<dbReference type="InterPro" id="IPR002830">
    <property type="entry name" value="UbiD"/>
</dbReference>
<dbReference type="Gene3D" id="3.40.1670.10">
    <property type="entry name" value="UbiD C-terminal domain-like"/>
    <property type="match status" value="2"/>
</dbReference>
<gene>
    <name evidence="5" type="ordered locus">Dgeo_2240</name>
</gene>
<dbReference type="Pfam" id="PF01977">
    <property type="entry name" value="UbiD"/>
    <property type="match status" value="1"/>
</dbReference>
<protein>
    <submittedName>
        <fullName evidence="5">Carboxylyase-related protein</fullName>
    </submittedName>
</protein>
<reference evidence="5" key="1">
    <citation type="submission" date="2006-04" db="EMBL/GenBank/DDBJ databases">
        <title>Complete sequence of chromosome of Deinococcus geothermalis DSM 11300.</title>
        <authorList>
            <consortium name="US DOE Joint Genome Institute"/>
            <person name="Copeland A."/>
            <person name="Lucas S."/>
            <person name="Lapidus A."/>
            <person name="Barry K."/>
            <person name="Detter J.C."/>
            <person name="Glavina del Rio T."/>
            <person name="Hammon N."/>
            <person name="Israni S."/>
            <person name="Dalin E."/>
            <person name="Tice H."/>
            <person name="Pitluck S."/>
            <person name="Brettin T."/>
            <person name="Bruce D."/>
            <person name="Han C."/>
            <person name="Tapia R."/>
            <person name="Saunders E."/>
            <person name="Gilna P."/>
            <person name="Schmutz J."/>
            <person name="Larimer F."/>
            <person name="Land M."/>
            <person name="Hauser L."/>
            <person name="Kyrpides N."/>
            <person name="Kim E."/>
            <person name="Daly M.J."/>
            <person name="Fredrickson J.K."/>
            <person name="Makarova K.S."/>
            <person name="Gaidamakova E.K."/>
            <person name="Zhai M."/>
            <person name="Richardson P."/>
        </authorList>
    </citation>
    <scope>NUCLEOTIDE SEQUENCE</scope>
    <source>
        <strain evidence="5">DSM 11300</strain>
    </source>
</reference>
<dbReference type="eggNOG" id="COG0043">
    <property type="taxonomic scope" value="Bacteria"/>
</dbReference>
<evidence type="ECO:0000313" key="6">
    <source>
        <dbReference type="Proteomes" id="UP000002431"/>
    </source>
</evidence>
<dbReference type="NCBIfam" id="TIGR03701">
    <property type="entry name" value="mena_SCO4490"/>
    <property type="match status" value="1"/>
</dbReference>
<dbReference type="GO" id="GO:0008694">
    <property type="term" value="F:4-hydroxy-3-polyprenylbenzoate decarboxylase activity"/>
    <property type="evidence" value="ECO:0007669"/>
    <property type="project" value="TreeGrafter"/>
</dbReference>
<sequence>MFLPARPASAPRSPDLQSFLRLLEERGELVRVSIPVDRELEITEIADRLVKQGGPAVLFEHVKGSPFPLVIGLLGTRERTARALGVADLDDLARKVRHLMDLKGGGGLSGLLGNVGKLRDALHLPPRRVRSGPAQEIIWTGDEVDLSKLPVLKCWPLDGGPFITLPLVMTRDPETGERNMGMYRMQVMGRNVTGMHWQRHKTGTRHLEKARRLGQKLPVAVALGGDPALIYAATAPLPPIPGLDEYALAGYLRGERYPVMRGVTVDLDVPANAEFILEGYVDPQEEWAVEGPFGDHTGFYTLPDRYPRFHVTAITMRRNPVYPATIVGRPPMEDAYLIEASERLFLPAAQMILPEIVDYHMPPAGVAHNLVVVSIKKSYPGQAYKVAQGLLGLGQMMFAKVVVVVDEDVQVNDFAAVWREVTARAVPGRDTLITRGPVDVLDHSSRGWGYGGKLIIDATTKLPEEIGSAVSSREELGREGRVEPLFVPRVAVDLPNYEGVLAQRQTPDGYWSVALHKTRAGQSQALAQAFAAHPAASGVRHLLIADEQTDVHNTQDVWWTVLNNIDPERDVRQLGGLLVWDGSRKLSEEGFVRTWPPKIEMTPEVRRRVDARWHLYGLPEL</sequence>
<dbReference type="InterPro" id="IPR048304">
    <property type="entry name" value="UbiD_Rift_dom"/>
</dbReference>
<dbReference type="Pfam" id="PF20695">
    <property type="entry name" value="UbiD_N"/>
    <property type="match status" value="1"/>
</dbReference>
<dbReference type="HOGENOM" id="CLU_023348_4_0_0"/>
<dbReference type="Pfam" id="PF20696">
    <property type="entry name" value="UbiD_C"/>
    <property type="match status" value="2"/>
</dbReference>
<evidence type="ECO:0000259" key="4">
    <source>
        <dbReference type="Pfam" id="PF20696"/>
    </source>
</evidence>
<dbReference type="Proteomes" id="UP000002431">
    <property type="component" value="Chromosome"/>
</dbReference>
<dbReference type="EMBL" id="CP000359">
    <property type="protein sequence ID" value="ABF46534.1"/>
    <property type="molecule type" value="Genomic_DNA"/>
</dbReference>